<dbReference type="PANTHER" id="PTHR36108">
    <property type="entry name" value="COLOSSIN-B-RELATED"/>
    <property type="match status" value="1"/>
</dbReference>
<feature type="compositionally biased region" description="Low complexity" evidence="5">
    <location>
        <begin position="1"/>
        <end position="44"/>
    </location>
</feature>
<dbReference type="InterPro" id="IPR033764">
    <property type="entry name" value="Sdr_B"/>
</dbReference>
<keyword evidence="3" id="KW-0964">Secreted</keyword>
<feature type="signal peptide" evidence="7">
    <location>
        <begin position="1"/>
        <end position="18"/>
    </location>
</feature>
<evidence type="ECO:0000256" key="6">
    <source>
        <dbReference type="SAM" id="Phobius"/>
    </source>
</evidence>
<evidence type="ECO:0000313" key="9">
    <source>
        <dbReference type="EMBL" id="MDX8056096.1"/>
    </source>
</evidence>
<organism evidence="9 10">
    <name type="scientific">Lentzea kristufekii</name>
    <dbReference type="NCBI Taxonomy" id="3095430"/>
    <lineage>
        <taxon>Bacteria</taxon>
        <taxon>Bacillati</taxon>
        <taxon>Actinomycetota</taxon>
        <taxon>Actinomycetes</taxon>
        <taxon>Pseudonocardiales</taxon>
        <taxon>Pseudonocardiaceae</taxon>
        <taxon>Lentzea</taxon>
    </lineage>
</organism>
<feature type="compositionally biased region" description="Basic and acidic residues" evidence="5">
    <location>
        <begin position="101"/>
        <end position="111"/>
    </location>
</feature>
<dbReference type="SUPFAM" id="SSF117074">
    <property type="entry name" value="Hypothetical protein PA1324"/>
    <property type="match status" value="4"/>
</dbReference>
<feature type="compositionally biased region" description="Pro residues" evidence="5">
    <location>
        <begin position="45"/>
        <end position="66"/>
    </location>
</feature>
<dbReference type="RefSeq" id="WP_319989778.1">
    <property type="nucleotide sequence ID" value="NZ_JAXAVV010000036.1"/>
</dbReference>
<evidence type="ECO:0000256" key="2">
    <source>
        <dbReference type="ARBA" id="ARBA00007257"/>
    </source>
</evidence>
<evidence type="ECO:0000256" key="5">
    <source>
        <dbReference type="SAM" id="MobiDB-lite"/>
    </source>
</evidence>
<gene>
    <name evidence="9" type="ORF">SK571_42550</name>
</gene>
<sequence>MTTAVVLAFGGATTGALAQEPETPTSSVEVTPTSEPSTPPSTTDPAPPSTTEPAPPSTTDPAPPSTAQPGEPATPPSTEQPASSTPAETSNAPAQPSNAEQKADQKAEQKAAAELPDLKVTASIDKTHYQSHESVNVKVTVTNQSAFPAERVRASAWGIQVKYGSWGSLEYPGTTFAPGESRTVEVAGGITQLVGDKLDLTVFVTAEAGDAHSNDNFVTFRPTVTRTVGNVSGLVFADVNRNGLPDAGESLGSSNVSIYGGSPVAEHRTTTDANGRYTFTGVPSGTYYSPYFELPDGWVVHTQSGQESITVVPDQTTEVISPAERPYSEMLTASASFDRTTYAYPATAKITVTLTNTSEYAIGKIQAGCNRVGNSNHFGFGPEWNATFGTGVDLAAGETKTFVINEAVPEGAAQAGEVWLACDFQPNPGYNTDGPHVGVKASVTGGKGRYTMHLTDDKNKNWMTDPGEAVANLKIILVDQVTGDKVAEGVSNESGQLDFVDVPVGTYRAVILGPWAFDGPADADQVQVVGWGTSVFTGLKPGPDSAQLRATLKLDKPSYESQETVKLSLTVSNVGGRLAERVRLSLSPTSMDIPAAQWGDFAEFAPGVQIPAGESRTFEASGTIRDPRVGRLLVSGSISYLGAPTPSSTTFDASAEVVLTVGAISGVAYADKNGNKQQDAGEAMEGVVVEARGGSQSGYYETTTLADGSFGFSDLPTGKYFLTYDFPWNWVVHSDGSDPAVRVGPGIPAHVVARGERPYNESLIPKVTLDQDVYQPGEAAKISITLTNRGEHEISGIVAACNGSGNGNELGVSNKPGHGWGDLFGPGVTVGAGETKTFVAIEAVPQDALKFGTVVVGCRFAPNAINNIDAPFAYDTARVPGGFGSVSGELFFDRDGDYRPDAGEMIGNTRIVLRDRELGVDVAETFSDDKGHVHFDKVPAGDFWAWVDGPWKFEGRYGGHVQVFAGSESKSDFRVVADPKPVTPGTSTPAESAAEVAAAGGAGDGGSGDALAKTGASVLGLGLLGALLVAFGFGASLIGRRRQIA</sequence>
<evidence type="ECO:0000259" key="8">
    <source>
        <dbReference type="Pfam" id="PF17210"/>
    </source>
</evidence>
<accession>A0ABU4U6G3</accession>
<keyword evidence="4 7" id="KW-0732">Signal</keyword>
<dbReference type="Proteomes" id="UP001271792">
    <property type="component" value="Unassembled WGS sequence"/>
</dbReference>
<feature type="compositionally biased region" description="Polar residues" evidence="5">
    <location>
        <begin position="76"/>
        <end position="98"/>
    </location>
</feature>
<proteinExistence type="inferred from homology"/>
<evidence type="ECO:0000256" key="1">
    <source>
        <dbReference type="ARBA" id="ARBA00004613"/>
    </source>
</evidence>
<name>A0ABU4U6G3_9PSEU</name>
<feature type="domain" description="SD-repeat containing protein B" evidence="8">
    <location>
        <begin position="233"/>
        <end position="303"/>
    </location>
</feature>
<dbReference type="Gene3D" id="2.60.40.10">
    <property type="entry name" value="Immunoglobulins"/>
    <property type="match status" value="4"/>
</dbReference>
<reference evidence="9 10" key="1">
    <citation type="submission" date="2023-11" db="EMBL/GenBank/DDBJ databases">
        <title>Lentzea sokolovensis, sp. nov., Lentzea kristufkii, sp. nov., and Lentzea miocenensis, sp. nov., rare actinobacteria from Sokolov Coal Basin, Miocene lacustrine sediment, Czech Republic.</title>
        <authorList>
            <person name="Lara A."/>
            <person name="Kotroba L."/>
            <person name="Nouioui I."/>
            <person name="Neumann-Schaal M."/>
            <person name="Mast Y."/>
            <person name="Chronakova A."/>
        </authorList>
    </citation>
    <scope>NUCLEOTIDE SEQUENCE [LARGE SCALE GENOMIC DNA]</scope>
    <source>
        <strain evidence="9 10">BCCO 10_0798</strain>
    </source>
</reference>
<evidence type="ECO:0000256" key="7">
    <source>
        <dbReference type="SAM" id="SignalP"/>
    </source>
</evidence>
<comment type="caution">
    <text evidence="9">The sequence shown here is derived from an EMBL/GenBank/DDBJ whole genome shotgun (WGS) entry which is preliminary data.</text>
</comment>
<dbReference type="Pfam" id="PF17210">
    <property type="entry name" value="SdrD_B"/>
    <property type="match status" value="1"/>
</dbReference>
<dbReference type="EMBL" id="JAXAVV010000036">
    <property type="protein sequence ID" value="MDX8056096.1"/>
    <property type="molecule type" value="Genomic_DNA"/>
</dbReference>
<keyword evidence="10" id="KW-1185">Reference proteome</keyword>
<feature type="chain" id="PRO_5047494992" evidence="7">
    <location>
        <begin position="19"/>
        <end position="1045"/>
    </location>
</feature>
<protein>
    <submittedName>
        <fullName evidence="9">SdrD B-like domain-containing protein</fullName>
    </submittedName>
</protein>
<evidence type="ECO:0000256" key="3">
    <source>
        <dbReference type="ARBA" id="ARBA00022525"/>
    </source>
</evidence>
<evidence type="ECO:0000313" key="10">
    <source>
        <dbReference type="Proteomes" id="UP001271792"/>
    </source>
</evidence>
<feature type="transmembrane region" description="Helical" evidence="6">
    <location>
        <begin position="1018"/>
        <end position="1039"/>
    </location>
</feature>
<keyword evidence="6" id="KW-1133">Transmembrane helix</keyword>
<feature type="region of interest" description="Disordered" evidence="5">
    <location>
        <begin position="1"/>
        <end position="114"/>
    </location>
</feature>
<comment type="subcellular location">
    <subcellularLocation>
        <location evidence="1">Secreted</location>
    </subcellularLocation>
</comment>
<comment type="similarity">
    <text evidence="2">Belongs to the serine-aspartate repeat-containing protein (SDr) family.</text>
</comment>
<keyword evidence="6" id="KW-0472">Membrane</keyword>
<keyword evidence="6" id="KW-0812">Transmembrane</keyword>
<dbReference type="InterPro" id="IPR013783">
    <property type="entry name" value="Ig-like_fold"/>
</dbReference>
<evidence type="ECO:0000256" key="4">
    <source>
        <dbReference type="ARBA" id="ARBA00022729"/>
    </source>
</evidence>
<dbReference type="PANTHER" id="PTHR36108:SF13">
    <property type="entry name" value="COLOSSIN-B-RELATED"/>
    <property type="match status" value="1"/>
</dbReference>